<name>M2NZX3_9PSEU</name>
<dbReference type="EMBL" id="MUXN01000037">
    <property type="protein sequence ID" value="OOC00781.1"/>
    <property type="molecule type" value="Genomic_DNA"/>
</dbReference>
<dbReference type="InterPro" id="IPR015854">
    <property type="entry name" value="ABC_transpr_LolD-like"/>
</dbReference>
<reference evidence="5 7" key="2">
    <citation type="submission" date="2017-02" db="EMBL/GenBank/DDBJ databases">
        <title>Amycolatopsis azurea DSM 43854 draft genome.</title>
        <authorList>
            <person name="Mayilraj S."/>
        </authorList>
    </citation>
    <scope>NUCLEOTIDE SEQUENCE [LARGE SCALE GENOMIC DNA]</scope>
    <source>
        <strain evidence="5 7">DSM 43854</strain>
    </source>
</reference>
<feature type="domain" description="ABC transporter" evidence="3">
    <location>
        <begin position="248"/>
        <end position="467"/>
    </location>
</feature>
<dbReference type="Gene3D" id="3.40.50.300">
    <property type="entry name" value="P-loop containing nucleotide triphosphate hydrolases"/>
    <property type="match status" value="2"/>
</dbReference>
<proteinExistence type="predicted"/>
<dbReference type="GO" id="GO:0005886">
    <property type="term" value="C:plasma membrane"/>
    <property type="evidence" value="ECO:0007669"/>
    <property type="project" value="TreeGrafter"/>
</dbReference>
<dbReference type="RefSeq" id="WP_005153955.1">
    <property type="nucleotide sequence ID" value="NZ_ANMG01000015.1"/>
</dbReference>
<dbReference type="InterPro" id="IPR003439">
    <property type="entry name" value="ABC_transporter-like_ATP-bd"/>
</dbReference>
<evidence type="ECO:0000313" key="4">
    <source>
        <dbReference type="EMBL" id="EMD28264.1"/>
    </source>
</evidence>
<sequence length="467" mass="49257">MTVLEISGLSARAGDTVLLDDVSLALEPGRVLVVLGASGTGKTTLGLAATGRARPGIALSGSIRLAGSALLGRTGADLRRIRAGVVGHLPQQPSAVLDPVRRCGPVLAELAAIRHRGRAARLTAARTALTEAGLEPDLWRRFPHQLSGGQQQRMALATTLVTRPEVLVLDEPTSGLDPESRAVLTARLVELSLSGTALLILTHDLALARAMPGDVAELRDRRLVPGEIAPRRESFVESPASSPSSPVLVVRGLTVRAGRTTLIEDIDLELAAGSRTALIGVSGAGKTTLARALAGLTPPSAGTIEVDGVRLSRPARRRGRAQLRAIQYVHQDSRASFDEFRGVLDQVADSACLLRGSSRQAARLEASEVLRSLGVDPADHRPDRLSGGQLQRCAVARALLAHPRVLICDEVTSALDAVNRARLLDILTAAMNRHGTALLMISHDDVFAADRTLALTEGRLISPLNPL</sequence>
<reference evidence="4 6" key="1">
    <citation type="submission" date="2012-10" db="EMBL/GenBank/DDBJ databases">
        <title>Genome assembly of Amycolatopsis azurea DSM 43854.</title>
        <authorList>
            <person name="Khatri I."/>
            <person name="Kaur I."/>
            <person name="Subramanian S."/>
            <person name="Mayilraj S."/>
        </authorList>
    </citation>
    <scope>NUCLEOTIDE SEQUENCE [LARGE SCALE GENOMIC DNA]</scope>
    <source>
        <strain evidence="4 6">DSM 43854</strain>
    </source>
</reference>
<dbReference type="SMART" id="SM00382">
    <property type="entry name" value="AAA"/>
    <property type="match status" value="2"/>
</dbReference>
<dbReference type="Proteomes" id="UP000014137">
    <property type="component" value="Unassembled WGS sequence"/>
</dbReference>
<keyword evidence="7" id="KW-1185">Reference proteome</keyword>
<dbReference type="PROSITE" id="PS50893">
    <property type="entry name" value="ABC_TRANSPORTER_2"/>
    <property type="match status" value="2"/>
</dbReference>
<dbReference type="InterPro" id="IPR003593">
    <property type="entry name" value="AAA+_ATPase"/>
</dbReference>
<keyword evidence="2 5" id="KW-0067">ATP-binding</keyword>
<evidence type="ECO:0000313" key="5">
    <source>
        <dbReference type="EMBL" id="OOC00781.1"/>
    </source>
</evidence>
<dbReference type="PROSITE" id="PS00211">
    <property type="entry name" value="ABC_TRANSPORTER_1"/>
    <property type="match status" value="1"/>
</dbReference>
<dbReference type="AlphaFoldDB" id="M2NZX3"/>
<gene>
    <name evidence="5" type="ORF">B0293_41390</name>
    <name evidence="4" type="ORF">C791_1263</name>
</gene>
<dbReference type="PANTHER" id="PTHR24220:SF685">
    <property type="entry name" value="ABC TRANSPORTER RELATED"/>
    <property type="match status" value="1"/>
</dbReference>
<dbReference type="PANTHER" id="PTHR24220">
    <property type="entry name" value="IMPORT ATP-BINDING PROTEIN"/>
    <property type="match status" value="1"/>
</dbReference>
<dbReference type="PATRIC" id="fig|1238180.3.peg.2005"/>
<dbReference type="EMBL" id="ANMG01000015">
    <property type="protein sequence ID" value="EMD28264.1"/>
    <property type="molecule type" value="Genomic_DNA"/>
</dbReference>
<dbReference type="SUPFAM" id="SSF52540">
    <property type="entry name" value="P-loop containing nucleoside triphosphate hydrolases"/>
    <property type="match status" value="2"/>
</dbReference>
<dbReference type="GO" id="GO:0022857">
    <property type="term" value="F:transmembrane transporter activity"/>
    <property type="evidence" value="ECO:0007669"/>
    <property type="project" value="TreeGrafter"/>
</dbReference>
<comment type="caution">
    <text evidence="4">The sequence shown here is derived from an EMBL/GenBank/DDBJ whole genome shotgun (WGS) entry which is preliminary data.</text>
</comment>
<organism evidence="4 6">
    <name type="scientific">Amycolatopsis azurea DSM 43854</name>
    <dbReference type="NCBI Taxonomy" id="1238180"/>
    <lineage>
        <taxon>Bacteria</taxon>
        <taxon>Bacillati</taxon>
        <taxon>Actinomycetota</taxon>
        <taxon>Actinomycetes</taxon>
        <taxon>Pseudonocardiales</taxon>
        <taxon>Pseudonocardiaceae</taxon>
        <taxon>Amycolatopsis</taxon>
    </lineage>
</organism>
<evidence type="ECO:0000256" key="2">
    <source>
        <dbReference type="ARBA" id="ARBA00022840"/>
    </source>
</evidence>
<dbReference type="GO" id="GO:0016887">
    <property type="term" value="F:ATP hydrolysis activity"/>
    <property type="evidence" value="ECO:0007669"/>
    <property type="project" value="InterPro"/>
</dbReference>
<dbReference type="OrthoDB" id="3169708at2"/>
<dbReference type="InterPro" id="IPR027417">
    <property type="entry name" value="P-loop_NTPase"/>
</dbReference>
<dbReference type="GO" id="GO:0005524">
    <property type="term" value="F:ATP binding"/>
    <property type="evidence" value="ECO:0007669"/>
    <property type="project" value="UniProtKB-KW"/>
</dbReference>
<evidence type="ECO:0000313" key="7">
    <source>
        <dbReference type="Proteomes" id="UP000188551"/>
    </source>
</evidence>
<dbReference type="Proteomes" id="UP000188551">
    <property type="component" value="Unassembled WGS sequence"/>
</dbReference>
<protein>
    <submittedName>
        <fullName evidence="5">ABC transporter ATP-binding protein</fullName>
    </submittedName>
</protein>
<dbReference type="InterPro" id="IPR017871">
    <property type="entry name" value="ABC_transporter-like_CS"/>
</dbReference>
<evidence type="ECO:0000259" key="3">
    <source>
        <dbReference type="PROSITE" id="PS50893"/>
    </source>
</evidence>
<evidence type="ECO:0000256" key="1">
    <source>
        <dbReference type="ARBA" id="ARBA00022741"/>
    </source>
</evidence>
<dbReference type="Pfam" id="PF00005">
    <property type="entry name" value="ABC_tran"/>
    <property type="match status" value="2"/>
</dbReference>
<accession>M2NZX3</accession>
<feature type="domain" description="ABC transporter" evidence="3">
    <location>
        <begin position="4"/>
        <end position="252"/>
    </location>
</feature>
<evidence type="ECO:0000313" key="6">
    <source>
        <dbReference type="Proteomes" id="UP000014137"/>
    </source>
</evidence>
<keyword evidence="1" id="KW-0547">Nucleotide-binding</keyword>